<evidence type="ECO:0000256" key="1">
    <source>
        <dbReference type="SAM" id="SignalP"/>
    </source>
</evidence>
<keyword evidence="4" id="KW-1185">Reference proteome</keyword>
<dbReference type="Gene3D" id="3.40.710.10">
    <property type="entry name" value="DD-peptidase/beta-lactamase superfamily"/>
    <property type="match status" value="1"/>
</dbReference>
<dbReference type="PANTHER" id="PTHR43283">
    <property type="entry name" value="BETA-LACTAMASE-RELATED"/>
    <property type="match status" value="1"/>
</dbReference>
<dbReference type="SUPFAM" id="SSF56601">
    <property type="entry name" value="beta-lactamase/transpeptidase-like"/>
    <property type="match status" value="1"/>
</dbReference>
<protein>
    <submittedName>
        <fullName evidence="3">Serine hydrolase</fullName>
    </submittedName>
</protein>
<dbReference type="InterPro" id="IPR050789">
    <property type="entry name" value="Diverse_Enzym_Activities"/>
</dbReference>
<organism evidence="3 4">
    <name type="scientific">Zestomonas insulae</name>
    <dbReference type="NCBI Taxonomy" id="2809017"/>
    <lineage>
        <taxon>Bacteria</taxon>
        <taxon>Pseudomonadati</taxon>
        <taxon>Pseudomonadota</taxon>
        <taxon>Gammaproteobacteria</taxon>
        <taxon>Pseudomonadales</taxon>
        <taxon>Pseudomonadaceae</taxon>
        <taxon>Zestomonas</taxon>
    </lineage>
</organism>
<dbReference type="PANTHER" id="PTHR43283:SF7">
    <property type="entry name" value="BETA-LACTAMASE-RELATED DOMAIN-CONTAINING PROTEIN"/>
    <property type="match status" value="1"/>
</dbReference>
<dbReference type="EMBL" id="JAFEUP010000002">
    <property type="protein sequence ID" value="MBM7060362.1"/>
    <property type="molecule type" value="Genomic_DNA"/>
</dbReference>
<dbReference type="InterPro" id="IPR012338">
    <property type="entry name" value="Beta-lactam/transpept-like"/>
</dbReference>
<name>A0ABS2IBL6_9GAMM</name>
<proteinExistence type="predicted"/>
<evidence type="ECO:0000313" key="4">
    <source>
        <dbReference type="Proteomes" id="UP000717995"/>
    </source>
</evidence>
<evidence type="ECO:0000313" key="3">
    <source>
        <dbReference type="EMBL" id="MBM7060362.1"/>
    </source>
</evidence>
<dbReference type="Proteomes" id="UP000717995">
    <property type="component" value="Unassembled WGS sequence"/>
</dbReference>
<feature type="domain" description="Beta-lactamase-related" evidence="2">
    <location>
        <begin position="128"/>
        <end position="411"/>
    </location>
</feature>
<evidence type="ECO:0000259" key="2">
    <source>
        <dbReference type="Pfam" id="PF00144"/>
    </source>
</evidence>
<sequence>MRAFPIRCLALLSLGLLSHHPAMAASTPTFADAKASDPITLGLMQGTPPPADKQVNFANYLQFPNTRWAFSHQRELVPTANIARGQGAVSELPRAERSDLDGVQFTPLGGTQPMTWGQSLAANYTDGIVVLHRGKVVYERYFGALGAQGQHMAMSVTKSFVGTLAAMLVDEGRLNPAAEVASYVPELKDSGFGHATVRQVMDMTTGIHYSENYADPKAEIWEYARAGHVLPRPAGYNGAKTLYEFLQKVQAEGAHGDAFAYKTVNTDVLSWIIQRVTGQSIMANLQERIWSKLGAEQDAYMAVDESGTGFAGGGLNLSLRDMARFGEMLRLDGRFNGQQIVPAAVVADIRNGGDKPAFAKAGYTTLPGGSYRNMWWVLHNADGAYSARGIHGQAIYIDPKAEMVIARFASHPLAANANLDPTSLPAYEAVAKQLMASDAR</sequence>
<feature type="signal peptide" evidence="1">
    <location>
        <begin position="1"/>
        <end position="24"/>
    </location>
</feature>
<keyword evidence="1" id="KW-0732">Signal</keyword>
<feature type="chain" id="PRO_5047289850" evidence="1">
    <location>
        <begin position="25"/>
        <end position="440"/>
    </location>
</feature>
<comment type="caution">
    <text evidence="3">The sequence shown here is derived from an EMBL/GenBank/DDBJ whole genome shotgun (WGS) entry which is preliminary data.</text>
</comment>
<dbReference type="RefSeq" id="WP_204915485.1">
    <property type="nucleotide sequence ID" value="NZ_JAFEUP010000002.1"/>
</dbReference>
<keyword evidence="3" id="KW-0378">Hydrolase</keyword>
<accession>A0ABS2IBL6</accession>
<reference evidence="3 4" key="1">
    <citation type="submission" date="2021-02" db="EMBL/GenBank/DDBJ databases">
        <authorList>
            <person name="Lee D.-H."/>
        </authorList>
    </citation>
    <scope>NUCLEOTIDE SEQUENCE [LARGE SCALE GENOMIC DNA]</scope>
    <source>
        <strain evidence="3 4">UL073</strain>
    </source>
</reference>
<dbReference type="GO" id="GO:0016787">
    <property type="term" value="F:hydrolase activity"/>
    <property type="evidence" value="ECO:0007669"/>
    <property type="project" value="UniProtKB-KW"/>
</dbReference>
<dbReference type="InterPro" id="IPR001466">
    <property type="entry name" value="Beta-lactam-related"/>
</dbReference>
<gene>
    <name evidence="3" type="ORF">JQX08_06555</name>
</gene>
<dbReference type="Pfam" id="PF00144">
    <property type="entry name" value="Beta-lactamase"/>
    <property type="match status" value="1"/>
</dbReference>